<keyword evidence="8" id="KW-0862">Zinc</keyword>
<evidence type="ECO:0000313" key="17">
    <source>
        <dbReference type="Proteomes" id="UP000483035"/>
    </source>
</evidence>
<keyword evidence="10" id="KW-0560">Oxidoreductase</keyword>
<evidence type="ECO:0000256" key="14">
    <source>
        <dbReference type="SAM" id="Phobius"/>
    </source>
</evidence>
<evidence type="ECO:0000256" key="2">
    <source>
        <dbReference type="ARBA" id="ARBA00004477"/>
    </source>
</evidence>
<feature type="transmembrane region" description="Helical" evidence="14">
    <location>
        <begin position="87"/>
        <end position="110"/>
    </location>
</feature>
<keyword evidence="13" id="KW-0275">Fatty acid biosynthesis</keyword>
<evidence type="ECO:0000256" key="9">
    <source>
        <dbReference type="ARBA" id="ARBA00022989"/>
    </source>
</evidence>
<evidence type="ECO:0000256" key="13">
    <source>
        <dbReference type="ARBA" id="ARBA00023160"/>
    </source>
</evidence>
<evidence type="ECO:0000256" key="5">
    <source>
        <dbReference type="ARBA" id="ARBA00022723"/>
    </source>
</evidence>
<evidence type="ECO:0000256" key="8">
    <source>
        <dbReference type="ARBA" id="ARBA00022833"/>
    </source>
</evidence>
<feature type="domain" description="Fatty acid hydroxylase" evidence="15">
    <location>
        <begin position="49"/>
        <end position="180"/>
    </location>
</feature>
<evidence type="ECO:0000256" key="6">
    <source>
        <dbReference type="ARBA" id="ARBA00022824"/>
    </source>
</evidence>
<organism evidence="16 17">
    <name type="scientific">Rhizobium lusitanum</name>
    <dbReference type="NCBI Taxonomy" id="293958"/>
    <lineage>
        <taxon>Bacteria</taxon>
        <taxon>Pseudomonadati</taxon>
        <taxon>Pseudomonadota</taxon>
        <taxon>Alphaproteobacteria</taxon>
        <taxon>Hyphomicrobiales</taxon>
        <taxon>Rhizobiaceae</taxon>
        <taxon>Rhizobium/Agrobacterium group</taxon>
        <taxon>Rhizobium</taxon>
    </lineage>
</organism>
<dbReference type="GO" id="GO:0016020">
    <property type="term" value="C:membrane"/>
    <property type="evidence" value="ECO:0007669"/>
    <property type="project" value="InterPro"/>
</dbReference>
<keyword evidence="7" id="KW-0276">Fatty acid metabolism</keyword>
<keyword evidence="3" id="KW-0444">Lipid biosynthesis</keyword>
<keyword evidence="5" id="KW-0479">Metal-binding</keyword>
<sequence>MKRPSVYMLKGFAYYMDFVVYPLVVAGLSAAYLMKDFDGRPLRWLATVIVGAAVWTLVEYIIHRFILHHVMFIREMHDQHHRSPKELIDTPIWLSLSFMFAGVLLPSWWLFGFGPATGFTVGMTLGYLIYGLMHHAMHHWRIRHGTYLYRAKRRHAQHHASIDEGNYGVSSPVWDYVFGTELPDHGMESGKRRPWL</sequence>
<comment type="subcellular location">
    <subcellularLocation>
        <location evidence="2">Endoplasmic reticulum membrane</location>
        <topology evidence="2">Multi-pass membrane protein</topology>
    </subcellularLocation>
</comment>
<dbReference type="Proteomes" id="UP000483035">
    <property type="component" value="Unassembled WGS sequence"/>
</dbReference>
<proteinExistence type="predicted"/>
<dbReference type="PANTHER" id="PTHR12863:SF1">
    <property type="entry name" value="FATTY ACID 2-HYDROXYLASE"/>
    <property type="match status" value="1"/>
</dbReference>
<dbReference type="PANTHER" id="PTHR12863">
    <property type="entry name" value="FATTY ACID HYDROXYLASE"/>
    <property type="match status" value="1"/>
</dbReference>
<evidence type="ECO:0000313" key="16">
    <source>
        <dbReference type="EMBL" id="NEI72933.1"/>
    </source>
</evidence>
<feature type="transmembrane region" description="Helical" evidence="14">
    <location>
        <begin position="116"/>
        <end position="133"/>
    </location>
</feature>
<evidence type="ECO:0000256" key="4">
    <source>
        <dbReference type="ARBA" id="ARBA00022692"/>
    </source>
</evidence>
<dbReference type="GO" id="GO:0006633">
    <property type="term" value="P:fatty acid biosynthetic process"/>
    <property type="evidence" value="ECO:0007669"/>
    <property type="project" value="UniProtKB-KW"/>
</dbReference>
<comment type="caution">
    <text evidence="16">The sequence shown here is derived from an EMBL/GenBank/DDBJ whole genome shotgun (WGS) entry which is preliminary data.</text>
</comment>
<keyword evidence="9 14" id="KW-1133">Transmembrane helix</keyword>
<keyword evidence="4 14" id="KW-0812">Transmembrane</keyword>
<gene>
    <name evidence="16" type="ORF">GR212_25555</name>
</gene>
<evidence type="ECO:0000256" key="1">
    <source>
        <dbReference type="ARBA" id="ARBA00001947"/>
    </source>
</evidence>
<name>A0A6L9UAH4_9HYPH</name>
<dbReference type="InterPro" id="IPR006694">
    <property type="entry name" value="Fatty_acid_hydroxylase"/>
</dbReference>
<evidence type="ECO:0000256" key="3">
    <source>
        <dbReference type="ARBA" id="ARBA00022516"/>
    </source>
</evidence>
<accession>A0A6L9UAH4</accession>
<keyword evidence="6" id="KW-0256">Endoplasmic reticulum</keyword>
<evidence type="ECO:0000259" key="15">
    <source>
        <dbReference type="Pfam" id="PF04116"/>
    </source>
</evidence>
<dbReference type="EMBL" id="WUEY01000014">
    <property type="protein sequence ID" value="NEI72933.1"/>
    <property type="molecule type" value="Genomic_DNA"/>
</dbReference>
<comment type="cofactor">
    <cofactor evidence="1">
        <name>Zn(2+)</name>
        <dbReference type="ChEBI" id="CHEBI:29105"/>
    </cofactor>
</comment>
<keyword evidence="11" id="KW-0443">Lipid metabolism</keyword>
<dbReference type="GO" id="GO:0080132">
    <property type="term" value="F:fatty acid 2-hydroxylase activity"/>
    <property type="evidence" value="ECO:0007669"/>
    <property type="project" value="InterPro"/>
</dbReference>
<evidence type="ECO:0000256" key="10">
    <source>
        <dbReference type="ARBA" id="ARBA00023002"/>
    </source>
</evidence>
<dbReference type="InterPro" id="IPR014430">
    <property type="entry name" value="Scs7"/>
</dbReference>
<evidence type="ECO:0000256" key="11">
    <source>
        <dbReference type="ARBA" id="ARBA00023098"/>
    </source>
</evidence>
<feature type="transmembrane region" description="Helical" evidence="14">
    <location>
        <begin position="12"/>
        <end position="32"/>
    </location>
</feature>
<dbReference type="GO" id="GO:0005506">
    <property type="term" value="F:iron ion binding"/>
    <property type="evidence" value="ECO:0007669"/>
    <property type="project" value="InterPro"/>
</dbReference>
<evidence type="ECO:0000256" key="7">
    <source>
        <dbReference type="ARBA" id="ARBA00022832"/>
    </source>
</evidence>
<dbReference type="RefSeq" id="WP_163990794.1">
    <property type="nucleotide sequence ID" value="NZ_WUEY01000014.1"/>
</dbReference>
<feature type="transmembrane region" description="Helical" evidence="14">
    <location>
        <begin position="44"/>
        <end position="66"/>
    </location>
</feature>
<evidence type="ECO:0000256" key="12">
    <source>
        <dbReference type="ARBA" id="ARBA00023136"/>
    </source>
</evidence>
<protein>
    <submittedName>
        <fullName evidence="16">Sterol desaturase family protein</fullName>
    </submittedName>
</protein>
<keyword evidence="12 14" id="KW-0472">Membrane</keyword>
<dbReference type="AlphaFoldDB" id="A0A6L9UAH4"/>
<reference evidence="16 17" key="1">
    <citation type="submission" date="2019-12" db="EMBL/GenBank/DDBJ databases">
        <title>Rhizobium genotypes associated with high levels of biological nitrogen fixation by grain legumes in a temperate-maritime cropping system.</title>
        <authorList>
            <person name="Maluk M."/>
            <person name="Francesc Ferrando Molina F."/>
            <person name="Lopez Del Egido L."/>
            <person name="Lafos M."/>
            <person name="Langarica-Fuentes A."/>
            <person name="Gebre Yohannes G."/>
            <person name="Young M.W."/>
            <person name="Martin P."/>
            <person name="Gantlett R."/>
            <person name="Kenicer G."/>
            <person name="Hawes C."/>
            <person name="Begg G.S."/>
            <person name="Quilliam R.S."/>
            <person name="Squire G.R."/>
            <person name="Poole P.S."/>
            <person name="Young P.W."/>
            <person name="Iannetta P.M."/>
            <person name="James E.K."/>
        </authorList>
    </citation>
    <scope>NUCLEOTIDE SEQUENCE [LARGE SCALE GENOMIC DNA]</scope>
    <source>
        <strain evidence="16 17">JHI1118</strain>
    </source>
</reference>
<dbReference type="Pfam" id="PF04116">
    <property type="entry name" value="FA_hydroxylase"/>
    <property type="match status" value="1"/>
</dbReference>